<protein>
    <submittedName>
        <fullName evidence="2">Uncharacterized protein</fullName>
    </submittedName>
</protein>
<name>A0AAN9AJI8_9CAEN</name>
<evidence type="ECO:0000313" key="2">
    <source>
        <dbReference type="EMBL" id="KAK7088136.1"/>
    </source>
</evidence>
<organism evidence="2 3">
    <name type="scientific">Littorina saxatilis</name>
    <dbReference type="NCBI Taxonomy" id="31220"/>
    <lineage>
        <taxon>Eukaryota</taxon>
        <taxon>Metazoa</taxon>
        <taxon>Spiralia</taxon>
        <taxon>Lophotrochozoa</taxon>
        <taxon>Mollusca</taxon>
        <taxon>Gastropoda</taxon>
        <taxon>Caenogastropoda</taxon>
        <taxon>Littorinimorpha</taxon>
        <taxon>Littorinoidea</taxon>
        <taxon>Littorinidae</taxon>
        <taxon>Littorina</taxon>
    </lineage>
</organism>
<reference evidence="2 3" key="1">
    <citation type="submission" date="2024-02" db="EMBL/GenBank/DDBJ databases">
        <title>Chromosome-scale genome assembly of the rough periwinkle Littorina saxatilis.</title>
        <authorList>
            <person name="De Jode A."/>
            <person name="Faria R."/>
            <person name="Formenti G."/>
            <person name="Sims Y."/>
            <person name="Smith T.P."/>
            <person name="Tracey A."/>
            <person name="Wood J.M.D."/>
            <person name="Zagrodzka Z.B."/>
            <person name="Johannesson K."/>
            <person name="Butlin R.K."/>
            <person name="Leder E.H."/>
        </authorList>
    </citation>
    <scope>NUCLEOTIDE SEQUENCE [LARGE SCALE GENOMIC DNA]</scope>
    <source>
        <strain evidence="2">Snail1</strain>
        <tissue evidence="2">Muscle</tissue>
    </source>
</reference>
<evidence type="ECO:0000256" key="1">
    <source>
        <dbReference type="SAM" id="MobiDB-lite"/>
    </source>
</evidence>
<sequence>MQDLDFRTPFPRRETMRQTRRRVLKERQMGDAYLRHRAVQIADAYSVPLKEVYYKSVIRKTFPNLDQLRKELKEENMHVKTPHYLQVDNDGQVFGHSTLLGNKMPEQFIRTTKNASWRAYRYRHDNAPDGILYSSISNHKMPQPLTSAYQNYLHLVTDAMIQTKKKEAQMSGLSRAGSFFLLTPYERKTMRSNVEARMISESPTEYFGCRTFEPDSVKKITEDLAGIKMERSRKVTFKGRGGVPGDKSYKAGGTARSSRNTSHQTSARSSRNTSRQEENQGGVIVPATTSTDDTVTASEPDTVTASEPDTDAETVNVFDATTSEGD</sequence>
<proteinExistence type="predicted"/>
<gene>
    <name evidence="2" type="ORF">V1264_022087</name>
</gene>
<feature type="region of interest" description="Disordered" evidence="1">
    <location>
        <begin position="236"/>
        <end position="326"/>
    </location>
</feature>
<dbReference type="Proteomes" id="UP001374579">
    <property type="component" value="Unassembled WGS sequence"/>
</dbReference>
<feature type="compositionally biased region" description="Polar residues" evidence="1">
    <location>
        <begin position="255"/>
        <end position="273"/>
    </location>
</feature>
<feature type="compositionally biased region" description="Low complexity" evidence="1">
    <location>
        <begin position="285"/>
        <end position="298"/>
    </location>
</feature>
<dbReference type="EMBL" id="JBAMIC010004070">
    <property type="protein sequence ID" value="KAK7088136.1"/>
    <property type="molecule type" value="Genomic_DNA"/>
</dbReference>
<keyword evidence="3" id="KW-1185">Reference proteome</keyword>
<dbReference type="AlphaFoldDB" id="A0AAN9AJI8"/>
<accession>A0AAN9AJI8</accession>
<evidence type="ECO:0000313" key="3">
    <source>
        <dbReference type="Proteomes" id="UP001374579"/>
    </source>
</evidence>
<comment type="caution">
    <text evidence="2">The sequence shown here is derived from an EMBL/GenBank/DDBJ whole genome shotgun (WGS) entry which is preliminary data.</text>
</comment>